<dbReference type="PANTHER" id="PTHR47331:SF1">
    <property type="entry name" value="GAG-LIKE PROTEIN"/>
    <property type="match status" value="1"/>
</dbReference>
<dbReference type="GO" id="GO:0071897">
    <property type="term" value="P:DNA biosynthetic process"/>
    <property type="evidence" value="ECO:0007669"/>
    <property type="project" value="UniProtKB-ARBA"/>
</dbReference>
<dbReference type="Gene3D" id="3.30.420.10">
    <property type="entry name" value="Ribonuclease H-like superfamily/Ribonuclease H"/>
    <property type="match status" value="1"/>
</dbReference>
<dbReference type="InterPro" id="IPR036397">
    <property type="entry name" value="RNaseH_sf"/>
</dbReference>
<dbReference type="Pfam" id="PF05380">
    <property type="entry name" value="Peptidase_A17"/>
    <property type="match status" value="1"/>
</dbReference>
<dbReference type="SUPFAM" id="SSF53098">
    <property type="entry name" value="Ribonuclease H-like"/>
    <property type="match status" value="1"/>
</dbReference>
<name>A0A0C9QLM0_9HYME</name>
<dbReference type="Gene3D" id="3.30.70.270">
    <property type="match status" value="1"/>
</dbReference>
<evidence type="ECO:0000259" key="1">
    <source>
        <dbReference type="PROSITE" id="PS50994"/>
    </source>
</evidence>
<dbReference type="InterPro" id="IPR043502">
    <property type="entry name" value="DNA/RNA_pol_sf"/>
</dbReference>
<proteinExistence type="predicted"/>
<dbReference type="Gene3D" id="3.10.10.10">
    <property type="entry name" value="HIV Type 1 Reverse Transcriptase, subunit A, domain 1"/>
    <property type="match status" value="1"/>
</dbReference>
<dbReference type="InterPro" id="IPR012337">
    <property type="entry name" value="RNaseH-like_sf"/>
</dbReference>
<protein>
    <submittedName>
        <fullName evidence="2">Pol_6 protein</fullName>
    </submittedName>
</protein>
<dbReference type="SUPFAM" id="SSF56672">
    <property type="entry name" value="DNA/RNA polymerases"/>
    <property type="match status" value="1"/>
</dbReference>
<dbReference type="GO" id="GO:0015074">
    <property type="term" value="P:DNA integration"/>
    <property type="evidence" value="ECO:0007669"/>
    <property type="project" value="InterPro"/>
</dbReference>
<dbReference type="GO" id="GO:0042575">
    <property type="term" value="C:DNA polymerase complex"/>
    <property type="evidence" value="ECO:0007669"/>
    <property type="project" value="UniProtKB-ARBA"/>
</dbReference>
<dbReference type="InterPro" id="IPR043128">
    <property type="entry name" value="Rev_trsase/Diguanyl_cyclase"/>
</dbReference>
<gene>
    <name evidence="2" type="primary">pol_6</name>
    <name evidence="2" type="ORF">g.41751</name>
</gene>
<sequence length="1253" mass="142290">MLQSNIGNQQVEITAHILRKLTTRLPSFSCSTTRIGSLQDLQLADPDYLKPGPIDIIIGSDNYGRIIKEKVIKSTSTQLVGQQTAFGWIISGPINCHSCSPRISLTAVRNSANQQLLELLQKFWVQEEINKSTESHELSPEDHQCEMHFKSTHSRDETGRYVVRLPLKTSATALGDSKLKATRQLHSVMRRLQKDEAYSALYKAFINEYHQLNHLQQAPETPEPSPAYYLPHHGVLRDDAVTTKLRVVFNGSSASSTGISLNDILHPGEKLQVDAVNVLTWVRKHQFVFGTDIVKMFRQIRVHQDDWDLQRILWLNEENQQITYQLTTVTYGLNCSPWISLRVLQQLGEDEGHRFPEAVETLKKGRYVDDIYGGADSIDQLKEIATQLQGLCEAGGFPLQKWSSNSPEALQQLGLSPQNSPVHFEESITKVLGLCWHQSTDTFKYKAKNFTSTTFTKRSVLSEIAQIFDPLGFIAPVVILGKIFIQSLWRLKLKWDDPLPTDYVRQWRKFRAEINELDQISVPRWLRLSRDTINVQLHGFADASKSAMSAVVYIRSKKLHQPTSTIIVSAKTRVAPIKEATIPRLELTAALLLTRLVKKTHQMLELNNVETHLWSDSSVALAWITSHPSRWKEFVHNRVAEIQETLPEATWRHVSGKDNPADCASRGISTDQLIEHPLWWSGPDWLNLEPDQWPQSTINIPSEVSLEEKPTPAHPVAAEININALAEVLERYSTLSKVLQVTATVNRAITRFRRQPTPQTPVITPEELNKARLFWVKLIQNQFFASAIRILRREHQLPKRNPLSKLTPILDELGIMGIGGRLRNAQLDHDEIHPIILPRHSHLTTLVINEAHRRTLHGGTQLTLAITRQQYWIIGGRSTVRSHILHCVICTRYRAQRAQQLMGQLPAARVSPSRAFLHTGVDYAGPMPILKWRPTNAQPASVHIAVFVCLSTSAVHLELVTRQTTDAFIAAFKRFTGRRGIPQVMYSDNGCNFEGASKVLHQLYNRESPENQQLQAALATNGTRWSFIPPRAPHFGGKWEAAVKSTKHHLRRTLGSTTLTYEELNTILIQIEACLNSRPISPMSDDPDDLQALTPGHFLIGEPLQLIPEPSYLDDNPSKMHRWNLITQKIQQFWSRWSKECLQRYLATYKWNQRQENIKVGDMVLVVNENFPPARWPLARVTAVHPGADGLTRVATVKTAYSEVSRHADGTPNPERYETRISTWDRPITKLCLLTTDPPRNHPPEINAEENQQ</sequence>
<dbReference type="InterPro" id="IPR040676">
    <property type="entry name" value="DUF5641"/>
</dbReference>
<dbReference type="PANTHER" id="PTHR47331">
    <property type="entry name" value="PHD-TYPE DOMAIN-CONTAINING PROTEIN"/>
    <property type="match status" value="1"/>
</dbReference>
<organism evidence="2">
    <name type="scientific">Fopius arisanus</name>
    <dbReference type="NCBI Taxonomy" id="64838"/>
    <lineage>
        <taxon>Eukaryota</taxon>
        <taxon>Metazoa</taxon>
        <taxon>Ecdysozoa</taxon>
        <taxon>Arthropoda</taxon>
        <taxon>Hexapoda</taxon>
        <taxon>Insecta</taxon>
        <taxon>Pterygota</taxon>
        <taxon>Neoptera</taxon>
        <taxon>Endopterygota</taxon>
        <taxon>Hymenoptera</taxon>
        <taxon>Apocrita</taxon>
        <taxon>Ichneumonoidea</taxon>
        <taxon>Braconidae</taxon>
        <taxon>Opiinae</taxon>
        <taxon>Fopius</taxon>
    </lineage>
</organism>
<feature type="domain" description="Integrase catalytic" evidence="1">
    <location>
        <begin position="924"/>
        <end position="1103"/>
    </location>
</feature>
<evidence type="ECO:0000313" key="2">
    <source>
        <dbReference type="EMBL" id="JAG74211.1"/>
    </source>
</evidence>
<reference evidence="2" key="1">
    <citation type="submission" date="2015-01" db="EMBL/GenBank/DDBJ databases">
        <title>Transcriptome Assembly of Fopius arisanus.</title>
        <authorList>
            <person name="Geib S."/>
        </authorList>
    </citation>
    <scope>NUCLEOTIDE SEQUENCE</scope>
</reference>
<dbReference type="Pfam" id="PF17921">
    <property type="entry name" value="Integrase_H2C2"/>
    <property type="match status" value="1"/>
</dbReference>
<dbReference type="PROSITE" id="PS50994">
    <property type="entry name" value="INTEGRASE"/>
    <property type="match status" value="1"/>
</dbReference>
<dbReference type="InterPro" id="IPR041588">
    <property type="entry name" value="Integrase_H2C2"/>
</dbReference>
<dbReference type="GO" id="GO:0003676">
    <property type="term" value="F:nucleic acid binding"/>
    <property type="evidence" value="ECO:0007669"/>
    <property type="project" value="InterPro"/>
</dbReference>
<dbReference type="InterPro" id="IPR001584">
    <property type="entry name" value="Integrase_cat-core"/>
</dbReference>
<accession>A0A0C9QLM0</accession>
<dbReference type="EMBL" id="GBYB01004444">
    <property type="protein sequence ID" value="JAG74211.1"/>
    <property type="molecule type" value="Transcribed_RNA"/>
</dbReference>
<dbReference type="Pfam" id="PF18701">
    <property type="entry name" value="DUF5641"/>
    <property type="match status" value="1"/>
</dbReference>
<dbReference type="InterPro" id="IPR008042">
    <property type="entry name" value="Retrotrans_Pao"/>
</dbReference>
<dbReference type="AlphaFoldDB" id="A0A0C9QLM0"/>